<dbReference type="AlphaFoldDB" id="A0AAX1NCA9"/>
<name>A0AAX1NCA9_9BACT</name>
<dbReference type="KEGG" id="fya:KMW28_27165"/>
<dbReference type="EMBL" id="CP076133">
    <property type="protein sequence ID" value="QWG04581.1"/>
    <property type="molecule type" value="Genomic_DNA"/>
</dbReference>
<protein>
    <submittedName>
        <fullName evidence="2">Uncharacterized protein</fullName>
    </submittedName>
</protein>
<evidence type="ECO:0000313" key="2">
    <source>
        <dbReference type="EMBL" id="QWG04581.1"/>
    </source>
</evidence>
<dbReference type="Proteomes" id="UP000678679">
    <property type="component" value="Chromosome 2"/>
</dbReference>
<evidence type="ECO:0000313" key="3">
    <source>
        <dbReference type="Proteomes" id="UP000678679"/>
    </source>
</evidence>
<keyword evidence="1" id="KW-0812">Transmembrane</keyword>
<accession>A0AAX1NCA9</accession>
<proteinExistence type="predicted"/>
<reference evidence="2 3" key="1">
    <citation type="submission" date="2021-05" db="EMBL/GenBank/DDBJ databases">
        <title>Comparative genomic studies on the polysaccharide-degrading batcterial strains of the Flammeovirga genus.</title>
        <authorList>
            <person name="Zewei F."/>
            <person name="Zheng Z."/>
            <person name="Yu L."/>
            <person name="Ruyue G."/>
            <person name="Yanhong M."/>
            <person name="Yuanyuan C."/>
            <person name="Jingyan G."/>
            <person name="Wenjun H."/>
        </authorList>
    </citation>
    <scope>NUCLEOTIDE SEQUENCE [LARGE SCALE GENOMIC DNA]</scope>
    <source>
        <strain evidence="2 3">NBRC:100898</strain>
    </source>
</reference>
<feature type="transmembrane region" description="Helical" evidence="1">
    <location>
        <begin position="63"/>
        <end position="80"/>
    </location>
</feature>
<organism evidence="2 3">
    <name type="scientific">Flammeovirga yaeyamensis</name>
    <dbReference type="NCBI Taxonomy" id="367791"/>
    <lineage>
        <taxon>Bacteria</taxon>
        <taxon>Pseudomonadati</taxon>
        <taxon>Bacteroidota</taxon>
        <taxon>Cytophagia</taxon>
        <taxon>Cytophagales</taxon>
        <taxon>Flammeovirgaceae</taxon>
        <taxon>Flammeovirga</taxon>
    </lineage>
</organism>
<dbReference type="RefSeq" id="WP_169665473.1">
    <property type="nucleotide sequence ID" value="NZ_CP076133.1"/>
</dbReference>
<gene>
    <name evidence="2" type="ORF">KMW28_27165</name>
</gene>
<keyword evidence="1" id="KW-0472">Membrane</keyword>
<sequence>MSKHIRGLVFGLKRIVNNLLRRIGFTARQDQEDKATAKKILVLSVASEIVLEVMLTFVSPNVFIAGALTLACFGLTYYLSKLTERVQQQWKKRRRKSAFAPVNGGYADVETGELVEDGGFGYDW</sequence>
<keyword evidence="1" id="KW-1133">Transmembrane helix</keyword>
<evidence type="ECO:0000256" key="1">
    <source>
        <dbReference type="SAM" id="Phobius"/>
    </source>
</evidence>
<keyword evidence="3" id="KW-1185">Reference proteome</keyword>